<dbReference type="InterPro" id="IPR003661">
    <property type="entry name" value="HisK_dim/P_dom"/>
</dbReference>
<dbReference type="Gene3D" id="6.10.250.690">
    <property type="match status" value="1"/>
</dbReference>
<keyword evidence="10" id="KW-1185">Reference proteome</keyword>
<dbReference type="PRINTS" id="PR00344">
    <property type="entry name" value="BCTRLSENSOR"/>
</dbReference>
<dbReference type="InterPro" id="IPR003594">
    <property type="entry name" value="HATPase_dom"/>
</dbReference>
<dbReference type="SMART" id="SM00388">
    <property type="entry name" value="HisKA"/>
    <property type="match status" value="1"/>
</dbReference>
<dbReference type="InterPro" id="IPR036890">
    <property type="entry name" value="HATPase_C_sf"/>
</dbReference>
<dbReference type="SUPFAM" id="SSF55874">
    <property type="entry name" value="ATPase domain of HSP90 chaperone/DNA topoisomerase II/histidine kinase"/>
    <property type="match status" value="1"/>
</dbReference>
<accession>A0ABD4SZ87</accession>
<dbReference type="InterPro" id="IPR036097">
    <property type="entry name" value="HisK_dim/P_sf"/>
</dbReference>
<evidence type="ECO:0000256" key="3">
    <source>
        <dbReference type="ARBA" id="ARBA00022553"/>
    </source>
</evidence>
<keyword evidence="4 9" id="KW-0808">Transferase</keyword>
<dbReference type="SMART" id="SM00448">
    <property type="entry name" value="REC"/>
    <property type="match status" value="1"/>
</dbReference>
<dbReference type="AlphaFoldDB" id="A0ABD4SZ87"/>
<feature type="domain" description="Response regulatory" evidence="8">
    <location>
        <begin position="15"/>
        <end position="128"/>
    </location>
</feature>
<name>A0ABD4SZ87_9CYAN</name>
<comment type="catalytic activity">
    <reaction evidence="1">
        <text>ATP + protein L-histidine = ADP + protein N-phospho-L-histidine.</text>
        <dbReference type="EC" id="2.7.13.3"/>
    </reaction>
</comment>
<dbReference type="SMART" id="SM00387">
    <property type="entry name" value="HATPase_c"/>
    <property type="match status" value="1"/>
</dbReference>
<dbReference type="InterPro" id="IPR011006">
    <property type="entry name" value="CheY-like_superfamily"/>
</dbReference>
<sequence>MSSFPSADYLRRHDRILVVDDRPSSFIASILSLEGYDTDQCLTPAVALAQISTHPPQLLVSKMAIPAQSGLSLSQQVRTLTPLPYIPILLIAEPGVGGLVQGLDSGADDFLRQPVEVDELLARVRSLLRLKHTMDDREHMMQVREEFLSRLTHDLRVPLVAADRMFTLLRRGKYGLLPERVLGVLTSMQENNQDLLHMTNTLLDIYRYEAGSKTLSFTPFNLRSLVETVVSELTPLAEGKHLKLLLEMEPPVPVLGETPWMLRGAKLELRRVLTNLISNALKFTDQGHIKLSLSAQSGGYELQVQDTGCGIPATDLPYIFDRFYQGQHHRSGCGLGLNLVQQIVQAHQGTIRAHSVPGEGTCLTLWLPSLPQPVSATTRFYHPSL</sequence>
<dbReference type="Proteomes" id="UP000031561">
    <property type="component" value="Unassembled WGS sequence"/>
</dbReference>
<organism evidence="9 10">
    <name type="scientific">Lyngbya confervoides BDU141951</name>
    <dbReference type="NCBI Taxonomy" id="1574623"/>
    <lineage>
        <taxon>Bacteria</taxon>
        <taxon>Bacillati</taxon>
        <taxon>Cyanobacteriota</taxon>
        <taxon>Cyanophyceae</taxon>
        <taxon>Oscillatoriophycideae</taxon>
        <taxon>Oscillatoriales</taxon>
        <taxon>Microcoleaceae</taxon>
        <taxon>Lyngbya</taxon>
    </lineage>
</organism>
<dbReference type="EC" id="2.7.13.3" evidence="2"/>
<dbReference type="Pfam" id="PF02518">
    <property type="entry name" value="HATPase_c"/>
    <property type="match status" value="1"/>
</dbReference>
<dbReference type="PROSITE" id="PS50110">
    <property type="entry name" value="RESPONSE_REGULATORY"/>
    <property type="match status" value="1"/>
</dbReference>
<dbReference type="GO" id="GO:0004673">
    <property type="term" value="F:protein histidine kinase activity"/>
    <property type="evidence" value="ECO:0007669"/>
    <property type="project" value="UniProtKB-EC"/>
</dbReference>
<evidence type="ECO:0000313" key="9">
    <source>
        <dbReference type="EMBL" id="MCM1981568.1"/>
    </source>
</evidence>
<dbReference type="SUPFAM" id="SSF47384">
    <property type="entry name" value="Homodimeric domain of signal transducing histidine kinase"/>
    <property type="match status" value="1"/>
</dbReference>
<dbReference type="GO" id="GO:0000160">
    <property type="term" value="P:phosphorelay signal transduction system"/>
    <property type="evidence" value="ECO:0007669"/>
    <property type="project" value="UniProtKB-KW"/>
</dbReference>
<evidence type="ECO:0000313" key="10">
    <source>
        <dbReference type="Proteomes" id="UP000031561"/>
    </source>
</evidence>
<gene>
    <name evidence="9" type="ORF">QQ91_0001820</name>
</gene>
<comment type="caution">
    <text evidence="9">The sequence shown here is derived from an EMBL/GenBank/DDBJ whole genome shotgun (WGS) entry which is preliminary data.</text>
</comment>
<protein>
    <recommendedName>
        <fullName evidence="2">histidine kinase</fullName>
        <ecNumber evidence="2">2.7.13.3</ecNumber>
    </recommendedName>
</protein>
<evidence type="ECO:0000256" key="4">
    <source>
        <dbReference type="ARBA" id="ARBA00022777"/>
    </source>
</evidence>
<dbReference type="Gene3D" id="3.40.50.2300">
    <property type="match status" value="1"/>
</dbReference>
<dbReference type="RefSeq" id="WP_166279247.1">
    <property type="nucleotide sequence ID" value="NZ_JTHE03000013.1"/>
</dbReference>
<evidence type="ECO:0000256" key="5">
    <source>
        <dbReference type="ARBA" id="ARBA00023012"/>
    </source>
</evidence>
<dbReference type="PANTHER" id="PTHR43547">
    <property type="entry name" value="TWO-COMPONENT HISTIDINE KINASE"/>
    <property type="match status" value="1"/>
</dbReference>
<dbReference type="PANTHER" id="PTHR43547:SF2">
    <property type="entry name" value="HYBRID SIGNAL TRANSDUCTION HISTIDINE KINASE C"/>
    <property type="match status" value="1"/>
</dbReference>
<evidence type="ECO:0000256" key="2">
    <source>
        <dbReference type="ARBA" id="ARBA00012438"/>
    </source>
</evidence>
<reference evidence="9 10" key="1">
    <citation type="journal article" date="2015" name="Genome Announc.">
        <title>Draft Genome Sequence of Filamentous Marine Cyanobacterium Lyngbya confervoides Strain BDU141951.</title>
        <authorList>
            <person name="Chandrababunaidu M.M."/>
            <person name="Sen D."/>
            <person name="Tripathy S."/>
        </authorList>
    </citation>
    <scope>NUCLEOTIDE SEQUENCE [LARGE SCALE GENOMIC DNA]</scope>
    <source>
        <strain evidence="9 10">BDU141951</strain>
    </source>
</reference>
<keyword evidence="5" id="KW-0902">Two-component regulatory system</keyword>
<evidence type="ECO:0000259" key="8">
    <source>
        <dbReference type="PROSITE" id="PS50110"/>
    </source>
</evidence>
<dbReference type="Gene3D" id="1.10.287.130">
    <property type="match status" value="1"/>
</dbReference>
<evidence type="ECO:0000256" key="6">
    <source>
        <dbReference type="PROSITE-ProRule" id="PRU00169"/>
    </source>
</evidence>
<proteinExistence type="predicted"/>
<feature type="domain" description="Histidine kinase" evidence="7">
    <location>
        <begin position="150"/>
        <end position="371"/>
    </location>
</feature>
<dbReference type="InterPro" id="IPR004358">
    <property type="entry name" value="Sig_transdc_His_kin-like_C"/>
</dbReference>
<dbReference type="CDD" id="cd00082">
    <property type="entry name" value="HisKA"/>
    <property type="match status" value="1"/>
</dbReference>
<dbReference type="InterPro" id="IPR001789">
    <property type="entry name" value="Sig_transdc_resp-reg_receiver"/>
</dbReference>
<dbReference type="InterPro" id="IPR005467">
    <property type="entry name" value="His_kinase_dom"/>
</dbReference>
<dbReference type="Gene3D" id="3.30.565.10">
    <property type="entry name" value="Histidine kinase-like ATPase, C-terminal domain"/>
    <property type="match status" value="1"/>
</dbReference>
<comment type="caution">
    <text evidence="6">Lacks conserved residue(s) required for the propagation of feature annotation.</text>
</comment>
<dbReference type="CDD" id="cd00075">
    <property type="entry name" value="HATPase"/>
    <property type="match status" value="1"/>
</dbReference>
<evidence type="ECO:0000256" key="1">
    <source>
        <dbReference type="ARBA" id="ARBA00000085"/>
    </source>
</evidence>
<dbReference type="Pfam" id="PF00512">
    <property type="entry name" value="HisKA"/>
    <property type="match status" value="1"/>
</dbReference>
<dbReference type="PROSITE" id="PS50109">
    <property type="entry name" value="HIS_KIN"/>
    <property type="match status" value="1"/>
</dbReference>
<keyword evidence="4 9" id="KW-0418">Kinase</keyword>
<dbReference type="SUPFAM" id="SSF52172">
    <property type="entry name" value="CheY-like"/>
    <property type="match status" value="1"/>
</dbReference>
<keyword evidence="3" id="KW-0597">Phosphoprotein</keyword>
<evidence type="ECO:0000259" key="7">
    <source>
        <dbReference type="PROSITE" id="PS50109"/>
    </source>
</evidence>
<dbReference type="Pfam" id="PF00072">
    <property type="entry name" value="Response_reg"/>
    <property type="match status" value="1"/>
</dbReference>
<dbReference type="EMBL" id="JTHE03000013">
    <property type="protein sequence ID" value="MCM1981568.1"/>
    <property type="molecule type" value="Genomic_DNA"/>
</dbReference>